<gene>
    <name evidence="2" type="ORF">PG993_012261</name>
</gene>
<accession>A0ABR1S1W8</accession>
<dbReference type="EMBL" id="JAQQWK010000011">
    <property type="protein sequence ID" value="KAK8024195.1"/>
    <property type="molecule type" value="Genomic_DNA"/>
</dbReference>
<evidence type="ECO:0000256" key="1">
    <source>
        <dbReference type="SAM" id="SignalP"/>
    </source>
</evidence>
<organism evidence="2 3">
    <name type="scientific">Apiospora rasikravindrae</name>
    <dbReference type="NCBI Taxonomy" id="990691"/>
    <lineage>
        <taxon>Eukaryota</taxon>
        <taxon>Fungi</taxon>
        <taxon>Dikarya</taxon>
        <taxon>Ascomycota</taxon>
        <taxon>Pezizomycotina</taxon>
        <taxon>Sordariomycetes</taxon>
        <taxon>Xylariomycetidae</taxon>
        <taxon>Amphisphaeriales</taxon>
        <taxon>Apiosporaceae</taxon>
        <taxon>Apiospora</taxon>
    </lineage>
</organism>
<evidence type="ECO:0000313" key="2">
    <source>
        <dbReference type="EMBL" id="KAK8024195.1"/>
    </source>
</evidence>
<comment type="caution">
    <text evidence="2">The sequence shown here is derived from an EMBL/GenBank/DDBJ whole genome shotgun (WGS) entry which is preliminary data.</text>
</comment>
<proteinExistence type="predicted"/>
<evidence type="ECO:0000313" key="3">
    <source>
        <dbReference type="Proteomes" id="UP001444661"/>
    </source>
</evidence>
<feature type="signal peptide" evidence="1">
    <location>
        <begin position="1"/>
        <end position="26"/>
    </location>
</feature>
<sequence length="208" mass="23302">MSHFRGLFALLPLAGQLLLPPSHVLAAPTLGDDGILSISARNIANNDLATHEGHPMMDNSVAERFPTYLRGRVPPRPRRVPDLPRFGWDVKNLVAELHYKTYHWLTNDNSEDEYAGFEHYVTLNWVCRTVTFKSNGGELMASHDFKEWGGGAIPVGVVSTTVMHNGPLHNELLTVRFGFAGKPTQWAAKPERTCNWGKQSNKKEEKCE</sequence>
<name>A0ABR1S1W8_9PEZI</name>
<protein>
    <submittedName>
        <fullName evidence="2">Uncharacterized protein</fullName>
    </submittedName>
</protein>
<reference evidence="2 3" key="1">
    <citation type="submission" date="2023-01" db="EMBL/GenBank/DDBJ databases">
        <title>Analysis of 21 Apiospora genomes using comparative genomics revels a genus with tremendous synthesis potential of carbohydrate active enzymes and secondary metabolites.</title>
        <authorList>
            <person name="Sorensen T."/>
        </authorList>
    </citation>
    <scope>NUCLEOTIDE SEQUENCE [LARGE SCALE GENOMIC DNA]</scope>
    <source>
        <strain evidence="2 3">CBS 33761</strain>
    </source>
</reference>
<keyword evidence="3" id="KW-1185">Reference proteome</keyword>
<dbReference type="Proteomes" id="UP001444661">
    <property type="component" value="Unassembled WGS sequence"/>
</dbReference>
<keyword evidence="1" id="KW-0732">Signal</keyword>
<feature type="chain" id="PRO_5046184769" evidence="1">
    <location>
        <begin position="27"/>
        <end position="208"/>
    </location>
</feature>